<dbReference type="PANTHER" id="PTHR23133">
    <property type="entry name" value="IMIDAZOLEGLYCEROL-PHOSPHATE DEHYDRATASE HIS7"/>
    <property type="match status" value="1"/>
</dbReference>
<keyword evidence="3 6" id="KW-0028">Amino-acid biosynthesis</keyword>
<evidence type="ECO:0000256" key="3">
    <source>
        <dbReference type="ARBA" id="ARBA00022605"/>
    </source>
</evidence>
<dbReference type="RefSeq" id="WP_108308792.1">
    <property type="nucleotide sequence ID" value="NZ_CP020921.1"/>
</dbReference>
<accession>A0A2R4VZJ2</accession>
<dbReference type="InterPro" id="IPR020568">
    <property type="entry name" value="Ribosomal_Su5_D2-typ_SF"/>
</dbReference>
<dbReference type="InterPro" id="IPR038494">
    <property type="entry name" value="IGPD_sf"/>
</dbReference>
<evidence type="ECO:0000256" key="7">
    <source>
        <dbReference type="RuleBase" id="RU000599"/>
    </source>
</evidence>
<gene>
    <name evidence="6" type="primary">hisB</name>
    <name evidence="8" type="ORF">TDSAC_0585</name>
</gene>
<dbReference type="OrthoDB" id="9790411at2"/>
<dbReference type="FunFam" id="3.30.230.40:FF:000001">
    <property type="entry name" value="Imidazoleglycerol-phosphate dehydratase HisB"/>
    <property type="match status" value="1"/>
</dbReference>
<evidence type="ECO:0000256" key="6">
    <source>
        <dbReference type="HAMAP-Rule" id="MF_00076"/>
    </source>
</evidence>
<dbReference type="Pfam" id="PF00475">
    <property type="entry name" value="IGPD"/>
    <property type="match status" value="1"/>
</dbReference>
<dbReference type="Gene3D" id="3.30.230.40">
    <property type="entry name" value="Imidazole glycerol phosphate dehydratase, domain 1"/>
    <property type="match status" value="2"/>
</dbReference>
<dbReference type="CDD" id="cd07914">
    <property type="entry name" value="IGPD"/>
    <property type="match status" value="1"/>
</dbReference>
<evidence type="ECO:0000256" key="1">
    <source>
        <dbReference type="ARBA" id="ARBA00005047"/>
    </source>
</evidence>
<evidence type="ECO:0000256" key="2">
    <source>
        <dbReference type="ARBA" id="ARBA00016664"/>
    </source>
</evidence>
<dbReference type="KEGG" id="taci:TDSAC_0585"/>
<evidence type="ECO:0000256" key="5">
    <source>
        <dbReference type="ARBA" id="ARBA00023239"/>
    </source>
</evidence>
<name>A0A2R4VZJ2_THEAF</name>
<dbReference type="HAMAP" id="MF_00076">
    <property type="entry name" value="HisB"/>
    <property type="match status" value="1"/>
</dbReference>
<keyword evidence="5 6" id="KW-0456">Lyase</keyword>
<reference evidence="8 9" key="1">
    <citation type="submission" date="2017-04" db="EMBL/GenBank/DDBJ databases">
        <title>Genomic insights into metabolism of Thermodesulfobium acidiphilum.</title>
        <authorList>
            <person name="Toshchakov S.V."/>
            <person name="Frolov E.N."/>
            <person name="Kublanov I.V."/>
            <person name="Samarov N.I."/>
            <person name="Novikov A."/>
            <person name="Lebedinsky A.V."/>
            <person name="Bonch-Osmolovskaya E.A."/>
            <person name="Chernyh N.A."/>
        </authorList>
    </citation>
    <scope>NUCLEOTIDE SEQUENCE [LARGE SCALE GENOMIC DNA]</scope>
    <source>
        <strain evidence="8 9">3127-1</strain>
    </source>
</reference>
<dbReference type="SUPFAM" id="SSF54211">
    <property type="entry name" value="Ribosomal protein S5 domain 2-like"/>
    <property type="match status" value="2"/>
</dbReference>
<dbReference type="NCBIfam" id="NF002114">
    <property type="entry name" value="PRK00951.2-4"/>
    <property type="match status" value="1"/>
</dbReference>
<dbReference type="EMBL" id="CP020921">
    <property type="protein sequence ID" value="AWB09959.1"/>
    <property type="molecule type" value="Genomic_DNA"/>
</dbReference>
<dbReference type="GO" id="GO:0005737">
    <property type="term" value="C:cytoplasm"/>
    <property type="evidence" value="ECO:0007669"/>
    <property type="project" value="UniProtKB-SubCell"/>
</dbReference>
<dbReference type="AlphaFoldDB" id="A0A2R4VZJ2"/>
<keyword evidence="9" id="KW-1185">Reference proteome</keyword>
<dbReference type="PROSITE" id="PS00955">
    <property type="entry name" value="IGP_DEHYDRATASE_2"/>
    <property type="match status" value="1"/>
</dbReference>
<dbReference type="FunFam" id="3.30.230.40:FF:000003">
    <property type="entry name" value="Imidazoleglycerol-phosphate dehydratase HisB"/>
    <property type="match status" value="1"/>
</dbReference>
<dbReference type="NCBIfam" id="NF002111">
    <property type="entry name" value="PRK00951.2-1"/>
    <property type="match status" value="1"/>
</dbReference>
<dbReference type="UniPathway" id="UPA00031">
    <property type="reaction ID" value="UER00011"/>
</dbReference>
<comment type="similarity">
    <text evidence="6 7">Belongs to the imidazoleglycerol-phosphate dehydratase family.</text>
</comment>
<dbReference type="GO" id="GO:0004424">
    <property type="term" value="F:imidazoleglycerol-phosphate dehydratase activity"/>
    <property type="evidence" value="ECO:0007669"/>
    <property type="project" value="UniProtKB-UniRule"/>
</dbReference>
<proteinExistence type="inferred from homology"/>
<keyword evidence="4 6" id="KW-0368">Histidine biosynthesis</keyword>
<comment type="subcellular location">
    <subcellularLocation>
        <location evidence="6 7">Cytoplasm</location>
    </subcellularLocation>
</comment>
<dbReference type="PANTHER" id="PTHR23133:SF2">
    <property type="entry name" value="IMIDAZOLEGLYCEROL-PHOSPHATE DEHYDRATASE"/>
    <property type="match status" value="1"/>
</dbReference>
<evidence type="ECO:0000313" key="9">
    <source>
        <dbReference type="Proteomes" id="UP000244792"/>
    </source>
</evidence>
<protein>
    <recommendedName>
        <fullName evidence="2 6">Imidazoleglycerol-phosphate dehydratase</fullName>
        <shortName evidence="6">IGPD</shortName>
        <ecNumber evidence="6 7">4.2.1.19</ecNumber>
    </recommendedName>
</protein>
<evidence type="ECO:0000313" key="8">
    <source>
        <dbReference type="EMBL" id="AWB09959.1"/>
    </source>
</evidence>
<keyword evidence="6" id="KW-0963">Cytoplasm</keyword>
<sequence>MTFGSKKKIARVSKIKRKTYETDIDLEINIDGTGENSILTNIGFFDHMLSTLSKHSNVDMKLRCTGDLEVDYHHSVEDVGIVVGEALLKALGDKVGIKRFSNAILPMDDALVLCAIDISGRPYFSYDVEFDSKIIGKFNTELVEVFFNSLAMNLKANLHFKKISGFNSHHIAEACFKSFAICLKDAVALTNSGSIPSVKGSI</sequence>
<organism evidence="8 9">
    <name type="scientific">Thermodesulfobium acidiphilum</name>
    <dbReference type="NCBI Taxonomy" id="1794699"/>
    <lineage>
        <taxon>Bacteria</taxon>
        <taxon>Pseudomonadati</taxon>
        <taxon>Thermodesulfobiota</taxon>
        <taxon>Thermodesulfobiia</taxon>
        <taxon>Thermodesulfobiales</taxon>
        <taxon>Thermodesulfobiaceae</taxon>
        <taxon>Thermodesulfobium</taxon>
    </lineage>
</organism>
<comment type="catalytic activity">
    <reaction evidence="6 7">
        <text>D-erythro-1-(imidazol-4-yl)glycerol 3-phosphate = 3-(imidazol-4-yl)-2-oxopropyl phosphate + H2O</text>
        <dbReference type="Rhea" id="RHEA:11040"/>
        <dbReference type="ChEBI" id="CHEBI:15377"/>
        <dbReference type="ChEBI" id="CHEBI:57766"/>
        <dbReference type="ChEBI" id="CHEBI:58278"/>
        <dbReference type="EC" id="4.2.1.19"/>
    </reaction>
</comment>
<dbReference type="Proteomes" id="UP000244792">
    <property type="component" value="Chromosome"/>
</dbReference>
<dbReference type="InterPro" id="IPR020565">
    <property type="entry name" value="ImidazoleglycerP_deHydtase_CS"/>
</dbReference>
<comment type="pathway">
    <text evidence="1 6 7">Amino-acid biosynthesis; L-histidine biosynthesis; L-histidine from 5-phospho-alpha-D-ribose 1-diphosphate: step 6/9.</text>
</comment>
<dbReference type="PROSITE" id="PS00954">
    <property type="entry name" value="IGP_DEHYDRATASE_1"/>
    <property type="match status" value="1"/>
</dbReference>
<dbReference type="EC" id="4.2.1.19" evidence="6 7"/>
<evidence type="ECO:0000256" key="4">
    <source>
        <dbReference type="ARBA" id="ARBA00023102"/>
    </source>
</evidence>
<dbReference type="InterPro" id="IPR000807">
    <property type="entry name" value="ImidazoleglycerolP_deHydtase"/>
</dbReference>
<dbReference type="GO" id="GO:0000105">
    <property type="term" value="P:L-histidine biosynthetic process"/>
    <property type="evidence" value="ECO:0007669"/>
    <property type="project" value="UniProtKB-UniRule"/>
</dbReference>